<protein>
    <recommendedName>
        <fullName evidence="3">Protein KleC</fullName>
    </recommendedName>
</protein>
<geneLocation type="plasmid" evidence="2">
    <name>pUZ8002</name>
</geneLocation>
<keyword evidence="2" id="KW-0614">Plasmid</keyword>
<evidence type="ECO:0008006" key="3">
    <source>
        <dbReference type="Google" id="ProtNLM"/>
    </source>
</evidence>
<keyword evidence="1" id="KW-0175">Coiled coil</keyword>
<dbReference type="InterPro" id="IPR035338">
    <property type="entry name" value="KleA/KleC-like"/>
</dbReference>
<reference evidence="2" key="1">
    <citation type="submission" date="2019-10" db="EMBL/GenBank/DDBJ databases">
        <title>Complete sequence of plasmid pUZ8002, used for conjugal plasmid transfer.</title>
        <authorList>
            <person name="Ruckert C."/>
            <person name="Thieme E."/>
            <person name="Busche T."/>
            <person name="Kalinowski J."/>
            <person name="Persicke M."/>
        </authorList>
    </citation>
    <scope>NUCLEOTIDE SEQUENCE</scope>
    <source>
        <plasmid evidence="2">pUZ8002</plasmid>
    </source>
</reference>
<dbReference type="EMBL" id="MN602278">
    <property type="protein sequence ID" value="QIQ10382.1"/>
    <property type="molecule type" value="Genomic_DNA"/>
</dbReference>
<proteinExistence type="predicted"/>
<dbReference type="AlphaFoldDB" id="A0A6G9HI40"/>
<accession>A0A6G9HI40</accession>
<dbReference type="RefSeq" id="WP_011205837.1">
    <property type="nucleotide sequence ID" value="NZ_BGLU01000028.1"/>
</dbReference>
<feature type="coiled-coil region" evidence="1">
    <location>
        <begin position="19"/>
        <end position="53"/>
    </location>
</feature>
<evidence type="ECO:0000313" key="2">
    <source>
        <dbReference type="EMBL" id="QIQ10382.1"/>
    </source>
</evidence>
<sequence length="76" mass="9208">MTDKFMPWIDELPNVDQELVAQRNAIAEKQRRADELMHQVERLRIEVMRESSRLEERAKQRWTFNEIDLAKFRAGH</sequence>
<name>A0A6G9HI40_ECOLX</name>
<dbReference type="Pfam" id="PF17383">
    <property type="entry name" value="kleA_kleC"/>
    <property type="match status" value="1"/>
</dbReference>
<evidence type="ECO:0000256" key="1">
    <source>
        <dbReference type="SAM" id="Coils"/>
    </source>
</evidence>
<organism evidence="2">
    <name type="scientific">Escherichia coli</name>
    <dbReference type="NCBI Taxonomy" id="562"/>
    <lineage>
        <taxon>Bacteria</taxon>
        <taxon>Pseudomonadati</taxon>
        <taxon>Pseudomonadota</taxon>
        <taxon>Gammaproteobacteria</taxon>
        <taxon>Enterobacterales</taxon>
        <taxon>Enterobacteriaceae</taxon>
        <taxon>Escherichia</taxon>
    </lineage>
</organism>